<name>A0A830FHI2_HALAR</name>
<reference evidence="1" key="1">
    <citation type="journal article" date="2014" name="Int. J. Syst. Evol. Microbiol.">
        <title>Complete genome sequence of Corynebacterium casei LMG S-19264T (=DSM 44701T), isolated from a smear-ripened cheese.</title>
        <authorList>
            <consortium name="US DOE Joint Genome Institute (JGI-PGF)"/>
            <person name="Walter F."/>
            <person name="Albersmeier A."/>
            <person name="Kalinowski J."/>
            <person name="Ruckert C."/>
        </authorList>
    </citation>
    <scope>NUCLEOTIDE SEQUENCE</scope>
    <source>
        <strain evidence="1">JCM 15759</strain>
    </source>
</reference>
<comment type="caution">
    <text evidence="1">The sequence shown here is derived from an EMBL/GenBank/DDBJ whole genome shotgun (WGS) entry which is preliminary data.</text>
</comment>
<protein>
    <submittedName>
        <fullName evidence="1">Uncharacterized protein</fullName>
    </submittedName>
</protein>
<organism evidence="1 2">
    <name type="scientific">Haloarcula argentinensis</name>
    <dbReference type="NCBI Taxonomy" id="43776"/>
    <lineage>
        <taxon>Archaea</taxon>
        <taxon>Methanobacteriati</taxon>
        <taxon>Methanobacteriota</taxon>
        <taxon>Stenosarchaea group</taxon>
        <taxon>Halobacteria</taxon>
        <taxon>Halobacteriales</taxon>
        <taxon>Haloarculaceae</taxon>
        <taxon>Haloarcula</taxon>
    </lineage>
</organism>
<dbReference type="EMBL" id="BMON01000005">
    <property type="protein sequence ID" value="GGM50623.1"/>
    <property type="molecule type" value="Genomic_DNA"/>
</dbReference>
<reference evidence="1" key="2">
    <citation type="submission" date="2020-09" db="EMBL/GenBank/DDBJ databases">
        <authorList>
            <person name="Sun Q."/>
            <person name="Ohkuma M."/>
        </authorList>
    </citation>
    <scope>NUCLEOTIDE SEQUENCE</scope>
    <source>
        <strain evidence="1">JCM 15759</strain>
    </source>
</reference>
<evidence type="ECO:0000313" key="2">
    <source>
        <dbReference type="Proteomes" id="UP000656367"/>
    </source>
</evidence>
<dbReference type="Proteomes" id="UP000656367">
    <property type="component" value="Unassembled WGS sequence"/>
</dbReference>
<accession>A0A830FHI2</accession>
<sequence length="169" mass="19144">MRSNVMPDILDTAQIELEECSERLDESKQITPRTCAYVGRDAESAVRTLQMKTANAAPGLKAQADDIAKQLHDHVDHLVAEGPLNSNDTDAHSVDIKELRRLVDGARELAMALRDDDFDLEEIRNRTTMSERFEQIGRAAYDHPELMEEPLEELFRREPHLEPPVGSLK</sequence>
<proteinExistence type="predicted"/>
<gene>
    <name evidence="1" type="ORF">GCM10009006_34710</name>
</gene>
<evidence type="ECO:0000313" key="1">
    <source>
        <dbReference type="EMBL" id="GGM50623.1"/>
    </source>
</evidence>
<dbReference type="AlphaFoldDB" id="A0A830FHI2"/>